<evidence type="ECO:0008006" key="3">
    <source>
        <dbReference type="Google" id="ProtNLM"/>
    </source>
</evidence>
<dbReference type="EMBL" id="AP023356">
    <property type="protein sequence ID" value="BCJ47843.1"/>
    <property type="molecule type" value="Genomic_DNA"/>
</dbReference>
<gene>
    <name evidence="1" type="ORF">Aiant_85000</name>
</gene>
<organism evidence="1 2">
    <name type="scientific">Actinoplanes ianthinogenes</name>
    <dbReference type="NCBI Taxonomy" id="122358"/>
    <lineage>
        <taxon>Bacteria</taxon>
        <taxon>Bacillati</taxon>
        <taxon>Actinomycetota</taxon>
        <taxon>Actinomycetes</taxon>
        <taxon>Micromonosporales</taxon>
        <taxon>Micromonosporaceae</taxon>
        <taxon>Actinoplanes</taxon>
    </lineage>
</organism>
<dbReference type="Proteomes" id="UP000676967">
    <property type="component" value="Chromosome"/>
</dbReference>
<name>A0ABM7M893_9ACTN</name>
<accession>A0ABM7M893</accession>
<sequence length="140" mass="15108">MFEVVRERLLGAGEKYDLVSFGDKGDITLYFKTNADDAASATVLALGRFQELLTATSLPALTPYAVHTYPAGTRPAPKLMGTKEVADILDKTKARVSQLKNSAGFPRPVADLHMGPVYLEADVLEYREARDSTTSRGSGG</sequence>
<protein>
    <recommendedName>
        <fullName evidence="3">DNA-binding protein</fullName>
    </recommendedName>
</protein>
<proteinExistence type="predicted"/>
<evidence type="ECO:0000313" key="1">
    <source>
        <dbReference type="EMBL" id="BCJ47843.1"/>
    </source>
</evidence>
<reference evidence="1 2" key="1">
    <citation type="submission" date="2020-08" db="EMBL/GenBank/DDBJ databases">
        <title>Whole genome shotgun sequence of Actinoplanes ianthinogenes NBRC 13996.</title>
        <authorList>
            <person name="Komaki H."/>
            <person name="Tamura T."/>
        </authorList>
    </citation>
    <scope>NUCLEOTIDE SEQUENCE [LARGE SCALE GENOMIC DNA]</scope>
    <source>
        <strain evidence="1 2">NBRC 13996</strain>
    </source>
</reference>
<keyword evidence="2" id="KW-1185">Reference proteome</keyword>
<evidence type="ECO:0000313" key="2">
    <source>
        <dbReference type="Proteomes" id="UP000676967"/>
    </source>
</evidence>